<evidence type="ECO:0000313" key="1">
    <source>
        <dbReference type="EMBL" id="SEO39364.1"/>
    </source>
</evidence>
<sequence length="48" mass="5345">MQTRPRYAHIAGDLIGALTSFSTRNKAFYCPSGYRIVTTPSTARCHQV</sequence>
<name>A0A1H8PCE9_9RHOB</name>
<dbReference type="AlphaFoldDB" id="A0A1H8PCE9"/>
<keyword evidence="2" id="KW-1185">Reference proteome</keyword>
<accession>A0A1H8PCE9</accession>
<gene>
    <name evidence="1" type="ORF">SAMN04489859_10894</name>
</gene>
<evidence type="ECO:0000313" key="2">
    <source>
        <dbReference type="Proteomes" id="UP000199054"/>
    </source>
</evidence>
<reference evidence="1 2" key="1">
    <citation type="submission" date="2016-10" db="EMBL/GenBank/DDBJ databases">
        <authorList>
            <person name="de Groot N.N."/>
        </authorList>
    </citation>
    <scope>NUCLEOTIDE SEQUENCE [LARGE SCALE GENOMIC DNA]</scope>
    <source>
        <strain evidence="1 2">DSM 8512</strain>
    </source>
</reference>
<protein>
    <submittedName>
        <fullName evidence="1">Uncharacterized protein</fullName>
    </submittedName>
</protein>
<dbReference type="Proteomes" id="UP000199054">
    <property type="component" value="Unassembled WGS sequence"/>
</dbReference>
<dbReference type="EMBL" id="FODE01000089">
    <property type="protein sequence ID" value="SEO39364.1"/>
    <property type="molecule type" value="Genomic_DNA"/>
</dbReference>
<proteinExistence type="predicted"/>
<organism evidence="1 2">
    <name type="scientific">Paracoccus alcaliphilus</name>
    <dbReference type="NCBI Taxonomy" id="34002"/>
    <lineage>
        <taxon>Bacteria</taxon>
        <taxon>Pseudomonadati</taxon>
        <taxon>Pseudomonadota</taxon>
        <taxon>Alphaproteobacteria</taxon>
        <taxon>Rhodobacterales</taxon>
        <taxon>Paracoccaceae</taxon>
        <taxon>Paracoccus</taxon>
    </lineage>
</organism>